<keyword evidence="1" id="KW-0812">Transmembrane</keyword>
<proteinExistence type="predicted"/>
<keyword evidence="1" id="KW-1133">Transmembrane helix</keyword>
<accession>A0ABQ3BDE1</accession>
<evidence type="ECO:0000313" key="3">
    <source>
        <dbReference type="Proteomes" id="UP000619761"/>
    </source>
</evidence>
<evidence type="ECO:0000256" key="1">
    <source>
        <dbReference type="SAM" id="Phobius"/>
    </source>
</evidence>
<dbReference type="Proteomes" id="UP000619761">
    <property type="component" value="Unassembled WGS sequence"/>
</dbReference>
<name>A0ABQ3BDE1_9GAMM</name>
<dbReference type="EMBL" id="BMYZ01000005">
    <property type="protein sequence ID" value="GGY87906.1"/>
    <property type="molecule type" value="Genomic_DNA"/>
</dbReference>
<evidence type="ECO:0000313" key="2">
    <source>
        <dbReference type="EMBL" id="GGY87906.1"/>
    </source>
</evidence>
<organism evidence="2 3">
    <name type="scientific">Cellvibrio zantedeschiae</name>
    <dbReference type="NCBI Taxonomy" id="1237077"/>
    <lineage>
        <taxon>Bacteria</taxon>
        <taxon>Pseudomonadati</taxon>
        <taxon>Pseudomonadota</taxon>
        <taxon>Gammaproteobacteria</taxon>
        <taxon>Cellvibrionales</taxon>
        <taxon>Cellvibrionaceae</taxon>
        <taxon>Cellvibrio</taxon>
    </lineage>
</organism>
<keyword evidence="3" id="KW-1185">Reference proteome</keyword>
<protein>
    <submittedName>
        <fullName evidence="2">Uncharacterized protein</fullName>
    </submittedName>
</protein>
<gene>
    <name evidence="2" type="ORF">GCM10011613_36160</name>
</gene>
<keyword evidence="1" id="KW-0472">Membrane</keyword>
<dbReference type="RefSeq" id="WP_189421255.1">
    <property type="nucleotide sequence ID" value="NZ_BMYZ01000005.1"/>
</dbReference>
<comment type="caution">
    <text evidence="2">The sequence shown here is derived from an EMBL/GenBank/DDBJ whole genome shotgun (WGS) entry which is preliminary data.</text>
</comment>
<reference evidence="3" key="1">
    <citation type="journal article" date="2019" name="Int. J. Syst. Evol. Microbiol.">
        <title>The Global Catalogue of Microorganisms (GCM) 10K type strain sequencing project: providing services to taxonomists for standard genome sequencing and annotation.</title>
        <authorList>
            <consortium name="The Broad Institute Genomics Platform"/>
            <consortium name="The Broad Institute Genome Sequencing Center for Infectious Disease"/>
            <person name="Wu L."/>
            <person name="Ma J."/>
        </authorList>
    </citation>
    <scope>NUCLEOTIDE SEQUENCE [LARGE SCALE GENOMIC DNA]</scope>
    <source>
        <strain evidence="3">KCTC 32239</strain>
    </source>
</reference>
<sequence>MDLKHQLNADVKIKGEMTPQGSDALGKDYGTSAKLLALCVGIAVIIVAMKH</sequence>
<feature type="transmembrane region" description="Helical" evidence="1">
    <location>
        <begin position="29"/>
        <end position="49"/>
    </location>
</feature>